<dbReference type="Pfam" id="PF01485">
    <property type="entry name" value="IBR"/>
    <property type="match status" value="2"/>
</dbReference>
<dbReference type="GO" id="GO:0016567">
    <property type="term" value="P:protein ubiquitination"/>
    <property type="evidence" value="ECO:0007669"/>
    <property type="project" value="InterPro"/>
</dbReference>
<evidence type="ECO:0000256" key="9">
    <source>
        <dbReference type="PROSITE-ProRule" id="PRU00175"/>
    </source>
</evidence>
<keyword evidence="6 9" id="KW-0863">Zinc-finger</keyword>
<evidence type="ECO:0000313" key="15">
    <source>
        <dbReference type="Proteomes" id="UP000254866"/>
    </source>
</evidence>
<reference evidence="14 15" key="1">
    <citation type="journal article" date="2018" name="IMA Fungus">
        <title>IMA Genome-F 9: Draft genome sequence of Annulohypoxylon stygium, Aspergillus mulundensis, Berkeleyomyces basicola (syn. Thielaviopsis basicola), Ceratocystis smalleyi, two Cercospora beticola strains, Coleophoma cylindrospora, Fusarium fracticaudum, Phialophora cf. hyalina, and Morchella septimelata.</title>
        <authorList>
            <person name="Wingfield B.D."/>
            <person name="Bills G.F."/>
            <person name="Dong Y."/>
            <person name="Huang W."/>
            <person name="Nel W.J."/>
            <person name="Swalarsk-Parry B.S."/>
            <person name="Vaghefi N."/>
            <person name="Wilken P.M."/>
            <person name="An Z."/>
            <person name="de Beer Z.W."/>
            <person name="De Vos L."/>
            <person name="Chen L."/>
            <person name="Duong T.A."/>
            <person name="Gao Y."/>
            <person name="Hammerbacher A."/>
            <person name="Kikkert J.R."/>
            <person name="Li Y."/>
            <person name="Li H."/>
            <person name="Li K."/>
            <person name="Li Q."/>
            <person name="Liu X."/>
            <person name="Ma X."/>
            <person name="Naidoo K."/>
            <person name="Pethybridge S.J."/>
            <person name="Sun J."/>
            <person name="Steenkamp E.T."/>
            <person name="van der Nest M.A."/>
            <person name="van Wyk S."/>
            <person name="Wingfield M.J."/>
            <person name="Xiong C."/>
            <person name="Yue Q."/>
            <person name="Zhang X."/>
        </authorList>
    </citation>
    <scope>NUCLEOTIDE SEQUENCE [LARGE SCALE GENOMIC DNA]</scope>
    <source>
        <strain evidence="14 15">BP 5553</strain>
    </source>
</reference>
<gene>
    <name evidence="14" type="ORF">BP5553_09704</name>
</gene>
<evidence type="ECO:0000256" key="11">
    <source>
        <dbReference type="SAM" id="MobiDB-lite"/>
    </source>
</evidence>
<keyword evidence="7" id="KW-0833">Ubl conjugation pathway</keyword>
<feature type="domain" description="RING-type" evidence="13">
    <location>
        <begin position="213"/>
        <end position="412"/>
    </location>
</feature>
<evidence type="ECO:0000256" key="6">
    <source>
        <dbReference type="ARBA" id="ARBA00022771"/>
    </source>
</evidence>
<keyword evidence="10" id="KW-0175">Coiled coil</keyword>
<dbReference type="GO" id="GO:0008270">
    <property type="term" value="F:zinc ion binding"/>
    <property type="evidence" value="ECO:0007669"/>
    <property type="project" value="UniProtKB-KW"/>
</dbReference>
<dbReference type="GeneID" id="43602553"/>
<feature type="domain" description="RING-type" evidence="12">
    <location>
        <begin position="217"/>
        <end position="263"/>
    </location>
</feature>
<evidence type="ECO:0000256" key="4">
    <source>
        <dbReference type="ARBA" id="ARBA00022723"/>
    </source>
</evidence>
<feature type="compositionally biased region" description="Polar residues" evidence="11">
    <location>
        <begin position="107"/>
        <end position="123"/>
    </location>
</feature>
<dbReference type="EC" id="2.3.2.31" evidence="2"/>
<evidence type="ECO:0000256" key="1">
    <source>
        <dbReference type="ARBA" id="ARBA00001798"/>
    </source>
</evidence>
<evidence type="ECO:0000259" key="12">
    <source>
        <dbReference type="PROSITE" id="PS50089"/>
    </source>
</evidence>
<dbReference type="PROSITE" id="PS50089">
    <property type="entry name" value="ZF_RING_2"/>
    <property type="match status" value="1"/>
</dbReference>
<dbReference type="SUPFAM" id="SSF57850">
    <property type="entry name" value="RING/U-box"/>
    <property type="match status" value="2"/>
</dbReference>
<keyword evidence="8" id="KW-0862">Zinc</keyword>
<evidence type="ECO:0000256" key="8">
    <source>
        <dbReference type="ARBA" id="ARBA00022833"/>
    </source>
</evidence>
<evidence type="ECO:0000256" key="3">
    <source>
        <dbReference type="ARBA" id="ARBA00022679"/>
    </source>
</evidence>
<dbReference type="GO" id="GO:0061630">
    <property type="term" value="F:ubiquitin protein ligase activity"/>
    <property type="evidence" value="ECO:0007669"/>
    <property type="project" value="UniProtKB-EC"/>
</dbReference>
<dbReference type="InterPro" id="IPR013083">
    <property type="entry name" value="Znf_RING/FYVE/PHD"/>
</dbReference>
<keyword evidence="15" id="KW-1185">Reference proteome</keyword>
<name>A0A370TBS9_9HELO</name>
<dbReference type="InterPro" id="IPR002867">
    <property type="entry name" value="IBR_dom"/>
</dbReference>
<feature type="region of interest" description="Disordered" evidence="11">
    <location>
        <begin position="72"/>
        <end position="145"/>
    </location>
</feature>
<keyword evidence="5" id="KW-0677">Repeat</keyword>
<dbReference type="STRING" id="2656787.A0A370TBS9"/>
<comment type="caution">
    <text evidence="14">The sequence shown here is derived from an EMBL/GenBank/DDBJ whole genome shotgun (WGS) entry which is preliminary data.</text>
</comment>
<dbReference type="OrthoDB" id="9977870at2759"/>
<dbReference type="InterPro" id="IPR017907">
    <property type="entry name" value="Znf_RING_CS"/>
</dbReference>
<accession>A0A370TBS9</accession>
<keyword evidence="4" id="KW-0479">Metal-binding</keyword>
<evidence type="ECO:0000256" key="10">
    <source>
        <dbReference type="SAM" id="Coils"/>
    </source>
</evidence>
<proteinExistence type="predicted"/>
<evidence type="ECO:0000256" key="7">
    <source>
        <dbReference type="ARBA" id="ARBA00022786"/>
    </source>
</evidence>
<dbReference type="PROSITE" id="PS51873">
    <property type="entry name" value="TRIAD"/>
    <property type="match status" value="1"/>
</dbReference>
<dbReference type="Gene3D" id="3.30.40.10">
    <property type="entry name" value="Zinc/RING finger domain, C3HC4 (zinc finger)"/>
    <property type="match status" value="1"/>
</dbReference>
<evidence type="ECO:0000256" key="5">
    <source>
        <dbReference type="ARBA" id="ARBA00022737"/>
    </source>
</evidence>
<dbReference type="Proteomes" id="UP000254866">
    <property type="component" value="Unassembled WGS sequence"/>
</dbReference>
<evidence type="ECO:0000256" key="2">
    <source>
        <dbReference type="ARBA" id="ARBA00012251"/>
    </source>
</evidence>
<dbReference type="InterPro" id="IPR044066">
    <property type="entry name" value="TRIAD_supradom"/>
</dbReference>
<dbReference type="PANTHER" id="PTHR11685">
    <property type="entry name" value="RBR FAMILY RING FINGER AND IBR DOMAIN-CONTAINING"/>
    <property type="match status" value="1"/>
</dbReference>
<dbReference type="PROSITE" id="PS00518">
    <property type="entry name" value="ZF_RING_1"/>
    <property type="match status" value="1"/>
</dbReference>
<feature type="coiled-coil region" evidence="10">
    <location>
        <begin position="413"/>
        <end position="450"/>
    </location>
</feature>
<dbReference type="EMBL" id="NPIC01000012">
    <property type="protein sequence ID" value="RDL31495.1"/>
    <property type="molecule type" value="Genomic_DNA"/>
</dbReference>
<comment type="catalytic activity">
    <reaction evidence="1">
        <text>[E2 ubiquitin-conjugating enzyme]-S-ubiquitinyl-L-cysteine + [acceptor protein]-L-lysine = [E2 ubiquitin-conjugating enzyme]-L-cysteine + [acceptor protein]-N(6)-ubiquitinyl-L-lysine.</text>
        <dbReference type="EC" id="2.3.2.31"/>
    </reaction>
</comment>
<dbReference type="InterPro" id="IPR031127">
    <property type="entry name" value="E3_UB_ligase_RBR"/>
</dbReference>
<dbReference type="RefSeq" id="XP_031865626.1">
    <property type="nucleotide sequence ID" value="XM_032018327.1"/>
</dbReference>
<feature type="coiled-coil region" evidence="10">
    <location>
        <begin position="604"/>
        <end position="649"/>
    </location>
</feature>
<evidence type="ECO:0000259" key="13">
    <source>
        <dbReference type="PROSITE" id="PS51873"/>
    </source>
</evidence>
<dbReference type="Gene3D" id="1.20.120.1750">
    <property type="match status" value="1"/>
</dbReference>
<dbReference type="CDD" id="cd22584">
    <property type="entry name" value="Rcat_RBR_unk"/>
    <property type="match status" value="1"/>
</dbReference>
<dbReference type="InterPro" id="IPR001841">
    <property type="entry name" value="Znf_RING"/>
</dbReference>
<dbReference type="AlphaFoldDB" id="A0A370TBS9"/>
<organism evidence="14 15">
    <name type="scientific">Venustampulla echinocandica</name>
    <dbReference type="NCBI Taxonomy" id="2656787"/>
    <lineage>
        <taxon>Eukaryota</taxon>
        <taxon>Fungi</taxon>
        <taxon>Dikarya</taxon>
        <taxon>Ascomycota</taxon>
        <taxon>Pezizomycotina</taxon>
        <taxon>Leotiomycetes</taxon>
        <taxon>Helotiales</taxon>
        <taxon>Pleuroascaceae</taxon>
        <taxon>Venustampulla</taxon>
    </lineage>
</organism>
<feature type="compositionally biased region" description="Polar residues" evidence="11">
    <location>
        <begin position="81"/>
        <end position="99"/>
    </location>
</feature>
<protein>
    <recommendedName>
        <fullName evidence="2">RBR-type E3 ubiquitin transferase</fullName>
        <ecNumber evidence="2">2.3.2.31</ecNumber>
    </recommendedName>
</protein>
<keyword evidence="3" id="KW-0808">Transferase</keyword>
<evidence type="ECO:0000313" key="14">
    <source>
        <dbReference type="EMBL" id="RDL31495.1"/>
    </source>
</evidence>
<sequence length="701" mass="79957">MAPVPVSVLRKCSLSDVQRADGHGPAPAEYSNRDYVREVLQLQRQLGNDQAEALVDETLVQEAETWGIAITTTVPGPATSKGGQDQNAADNSNPPSKSTVALHHTRCPSSGSHETNSTVGTSRSSREQADNPARPQFRRRSSSKKTLSFSDYEKYLAEVRAQDNTQVEYVAPPAPKDPAPTLFSLSTRKSHAGIKKRLKRSFSVRRRSSTQDDINFCICCRDEFGKNSKELHTLPCGHSYCDTCLRVITTQAVTDESKMPPRCCSQPVPSTIIKTVLTKGEQYSFMKSVLQFSTPWEARIFCPNTACGEFVPGRSRVDPKHPFEVMCRKCRTKACSTCKRAAHAFGQDCPADWELDAVLQMGEKSGWRRCYKCRTLVELTQGCSHITCRCKAQFCYICGAVWNPVVGCPNYCSGEEELERRRLEEEARMAELAKEKAEMEEAERIEAAEKVAAEERTRRSSELNALRAQQINEHDRFIAFERKMKWMMWTRHGQLKLDILDRYGEMLSKMKERHIRTATHLEDRQVGAELELRASHKQAERSVQIRLRHMEAYCDGLGRNASGSNPARVVTERDLRELGQQYSVRDDLERLHQSKINVMRDKQSKQMEELLARQEDELDKLATKQAEELEGLEERFVNEEDGLADLFQQRRARLRWRWGITEEILRKQLEAREKVKFAMMKPVEWPELESNQDDGLEAVSE</sequence>